<dbReference type="AlphaFoldDB" id="A0A8X6UTN5"/>
<sequence>MQKLWRWRLMVSPSIVPSGNFAELNRIVTFQCVSKPFHPAEYKEDFDFPDFEEDGNEVKQPDFSRSVTRSGNPGSYSPERLATLTPLGLGSNTGEDVDVRKCIVPSWHGGTLNNCRAARPLVRSPGYLVNMCYLNINQHEEEVPRFTLYIQGVVEFVTGKLRRLIVDSLGTTNHHRTWGLKPRLVVVMKDEMSSEIKWVNKRQEIH</sequence>
<comment type="caution">
    <text evidence="2">The sequence shown here is derived from an EMBL/GenBank/DDBJ whole genome shotgun (WGS) entry which is preliminary data.</text>
</comment>
<organism evidence="2 3">
    <name type="scientific">Trichonephila clavipes</name>
    <name type="common">Golden silk orbweaver</name>
    <name type="synonym">Nephila clavipes</name>
    <dbReference type="NCBI Taxonomy" id="2585209"/>
    <lineage>
        <taxon>Eukaryota</taxon>
        <taxon>Metazoa</taxon>
        <taxon>Ecdysozoa</taxon>
        <taxon>Arthropoda</taxon>
        <taxon>Chelicerata</taxon>
        <taxon>Arachnida</taxon>
        <taxon>Araneae</taxon>
        <taxon>Araneomorphae</taxon>
        <taxon>Entelegynae</taxon>
        <taxon>Araneoidea</taxon>
        <taxon>Nephilidae</taxon>
        <taxon>Trichonephila</taxon>
    </lineage>
</organism>
<evidence type="ECO:0000313" key="2">
    <source>
        <dbReference type="EMBL" id="GFX92161.1"/>
    </source>
</evidence>
<proteinExistence type="predicted"/>
<gene>
    <name evidence="2" type="ORF">TNCV_1740811</name>
</gene>
<feature type="compositionally biased region" description="Polar residues" evidence="1">
    <location>
        <begin position="63"/>
        <end position="75"/>
    </location>
</feature>
<protein>
    <submittedName>
        <fullName evidence="2">Uncharacterized protein</fullName>
    </submittedName>
</protein>
<dbReference type="EMBL" id="BMAU01021142">
    <property type="protein sequence ID" value="GFX92161.1"/>
    <property type="molecule type" value="Genomic_DNA"/>
</dbReference>
<name>A0A8X6UTN5_TRICX</name>
<evidence type="ECO:0000256" key="1">
    <source>
        <dbReference type="SAM" id="MobiDB-lite"/>
    </source>
</evidence>
<accession>A0A8X6UTN5</accession>
<dbReference type="Proteomes" id="UP000887159">
    <property type="component" value="Unassembled WGS sequence"/>
</dbReference>
<feature type="region of interest" description="Disordered" evidence="1">
    <location>
        <begin position="55"/>
        <end position="78"/>
    </location>
</feature>
<keyword evidence="3" id="KW-1185">Reference proteome</keyword>
<evidence type="ECO:0000313" key="3">
    <source>
        <dbReference type="Proteomes" id="UP000887159"/>
    </source>
</evidence>
<reference evidence="2" key="1">
    <citation type="submission" date="2020-08" db="EMBL/GenBank/DDBJ databases">
        <title>Multicomponent nature underlies the extraordinary mechanical properties of spider dragline silk.</title>
        <authorList>
            <person name="Kono N."/>
            <person name="Nakamura H."/>
            <person name="Mori M."/>
            <person name="Yoshida Y."/>
            <person name="Ohtoshi R."/>
            <person name="Malay A.D."/>
            <person name="Moran D.A.P."/>
            <person name="Tomita M."/>
            <person name="Numata K."/>
            <person name="Arakawa K."/>
        </authorList>
    </citation>
    <scope>NUCLEOTIDE SEQUENCE</scope>
</reference>